<evidence type="ECO:0000313" key="2">
    <source>
        <dbReference type="Proteomes" id="UP000029004"/>
    </source>
</evidence>
<dbReference type="SUPFAM" id="SSF102405">
    <property type="entry name" value="MCP/YpsA-like"/>
    <property type="match status" value="1"/>
</dbReference>
<dbReference type="EMBL" id="JGZP01000024">
    <property type="protein sequence ID" value="KFI94278.1"/>
    <property type="molecule type" value="Genomic_DNA"/>
</dbReference>
<keyword evidence="2" id="KW-1185">Reference proteome</keyword>
<dbReference type="OrthoDB" id="3231229at2"/>
<name>A0A087DFH8_9BIFI</name>
<dbReference type="eggNOG" id="COG0758">
    <property type="taxonomic scope" value="Bacteria"/>
</dbReference>
<dbReference type="STRING" id="762211.BSTEL_2150"/>
<sequence length="157" mass="17086">MRIGTTGHQRIPAEAKAYVERGLDELLRRYDGEDVVGLSSMAWGADQLFADAMLRAGHQVVAIIPCRGYKATFDEAGLAEYDRLMTQVRTAVTLDFPEPGEDAFLAAGKRVVDESDLLVAFWDGLPAAGKGGTGDIVAYAKARRKPVVVIWPEGVRH</sequence>
<dbReference type="Proteomes" id="UP000029004">
    <property type="component" value="Unassembled WGS sequence"/>
</dbReference>
<dbReference type="AlphaFoldDB" id="A0A087DFH8"/>
<organism evidence="1 2">
    <name type="scientific">Bifidobacterium stellenboschense</name>
    <dbReference type="NCBI Taxonomy" id="762211"/>
    <lineage>
        <taxon>Bacteria</taxon>
        <taxon>Bacillati</taxon>
        <taxon>Actinomycetota</taxon>
        <taxon>Actinomycetes</taxon>
        <taxon>Bifidobacteriales</taxon>
        <taxon>Bifidobacteriaceae</taxon>
        <taxon>Bifidobacterium</taxon>
    </lineage>
</organism>
<reference evidence="1 2" key="1">
    <citation type="submission" date="2014-03" db="EMBL/GenBank/DDBJ databases">
        <title>Genomics of Bifidobacteria.</title>
        <authorList>
            <person name="Ventura M."/>
            <person name="Milani C."/>
            <person name="Lugli G.A."/>
        </authorList>
    </citation>
    <scope>NUCLEOTIDE SEQUENCE [LARGE SCALE GENOMIC DNA]</scope>
    <source>
        <strain evidence="1 2">DSM 23968</strain>
    </source>
</reference>
<evidence type="ECO:0000313" key="1">
    <source>
        <dbReference type="EMBL" id="KFI94278.1"/>
    </source>
</evidence>
<dbReference type="Gene3D" id="3.40.50.450">
    <property type="match status" value="1"/>
</dbReference>
<accession>A0A087DFH8</accession>
<dbReference type="RefSeq" id="WP_034530111.1">
    <property type="nucleotide sequence ID" value="NZ_JGZP01000024.1"/>
</dbReference>
<protein>
    <submittedName>
        <fullName evidence="1">Uncharacterized protein</fullName>
    </submittedName>
</protein>
<comment type="caution">
    <text evidence="1">The sequence shown here is derived from an EMBL/GenBank/DDBJ whole genome shotgun (WGS) entry which is preliminary data.</text>
</comment>
<gene>
    <name evidence="1" type="ORF">BSTEL_2150</name>
</gene>
<proteinExistence type="predicted"/>